<dbReference type="PANTHER" id="PTHR42852">
    <property type="entry name" value="THIOL:DISULFIDE INTERCHANGE PROTEIN DSBE"/>
    <property type="match status" value="1"/>
</dbReference>
<dbReference type="PANTHER" id="PTHR42852:SF13">
    <property type="entry name" value="PROTEIN DIPZ"/>
    <property type="match status" value="1"/>
</dbReference>
<keyword evidence="1" id="KW-0732">Signal</keyword>
<dbReference type="GO" id="GO:0016491">
    <property type="term" value="F:oxidoreductase activity"/>
    <property type="evidence" value="ECO:0007669"/>
    <property type="project" value="InterPro"/>
</dbReference>
<dbReference type="InterPro" id="IPR013766">
    <property type="entry name" value="Thioredoxin_domain"/>
</dbReference>
<feature type="signal peptide" evidence="1">
    <location>
        <begin position="1"/>
        <end position="22"/>
    </location>
</feature>
<accession>A0AAU7K150</accession>
<protein>
    <submittedName>
        <fullName evidence="3">TlpA disulfide reductase family protein</fullName>
    </submittedName>
</protein>
<gene>
    <name evidence="3" type="ORF">ABEG20_13335</name>
</gene>
<dbReference type="GO" id="GO:0016209">
    <property type="term" value="F:antioxidant activity"/>
    <property type="evidence" value="ECO:0007669"/>
    <property type="project" value="InterPro"/>
</dbReference>
<dbReference type="Pfam" id="PF00578">
    <property type="entry name" value="AhpC-TSA"/>
    <property type="match status" value="1"/>
</dbReference>
<dbReference type="RefSeq" id="WP_406823832.1">
    <property type="nucleotide sequence ID" value="NZ_CP157485.1"/>
</dbReference>
<dbReference type="EMBL" id="CP157485">
    <property type="protein sequence ID" value="XBO46272.1"/>
    <property type="molecule type" value="Genomic_DNA"/>
</dbReference>
<dbReference type="SUPFAM" id="SSF52833">
    <property type="entry name" value="Thioredoxin-like"/>
    <property type="match status" value="1"/>
</dbReference>
<dbReference type="AlphaFoldDB" id="A0AAU7K150"/>
<feature type="domain" description="Thioredoxin" evidence="2">
    <location>
        <begin position="508"/>
        <end position="664"/>
    </location>
</feature>
<dbReference type="Gene3D" id="3.40.30.10">
    <property type="entry name" value="Glutaredoxin"/>
    <property type="match status" value="1"/>
</dbReference>
<evidence type="ECO:0000313" key="3">
    <source>
        <dbReference type="EMBL" id="XBO46272.1"/>
    </source>
</evidence>
<dbReference type="InterPro" id="IPR000866">
    <property type="entry name" value="AhpC/TSA"/>
</dbReference>
<evidence type="ECO:0000259" key="2">
    <source>
        <dbReference type="PROSITE" id="PS51352"/>
    </source>
</evidence>
<reference evidence="3" key="1">
    <citation type="submission" date="2024-05" db="EMBL/GenBank/DDBJ databases">
        <authorList>
            <person name="Kim S."/>
            <person name="Heo J."/>
            <person name="Choi H."/>
            <person name="Choi Y."/>
            <person name="Kwon S.-W."/>
            <person name="Kim Y."/>
        </authorList>
    </citation>
    <scope>NUCLEOTIDE SEQUENCE</scope>
    <source>
        <strain evidence="3">KACC 23697</strain>
    </source>
</reference>
<dbReference type="PROSITE" id="PS51352">
    <property type="entry name" value="THIOREDOXIN_2"/>
    <property type="match status" value="1"/>
</dbReference>
<name>A0AAU7K150_9SPHI</name>
<organism evidence="3">
    <name type="scientific">Pedobacter sp. KACC 23697</name>
    <dbReference type="NCBI Taxonomy" id="3149230"/>
    <lineage>
        <taxon>Bacteria</taxon>
        <taxon>Pseudomonadati</taxon>
        <taxon>Bacteroidota</taxon>
        <taxon>Sphingobacteriia</taxon>
        <taxon>Sphingobacteriales</taxon>
        <taxon>Sphingobacteriaceae</taxon>
        <taxon>Pedobacter</taxon>
    </lineage>
</organism>
<proteinExistence type="predicted"/>
<feature type="chain" id="PRO_5043941377" evidence="1">
    <location>
        <begin position="23"/>
        <end position="666"/>
    </location>
</feature>
<sequence>MKKNLLLNGLLLLCPFFGQQLAAQTLTWKPELLRQNQPATFYYQAKGGDLEFSDEPKATLAYFDGKRWDTVSLTLKKDQDEWQANYTLPANAVFLALKFYQGPVETPEASDNNHGKGYFTRVVGNNGKAQTGSYLAEAALRANLTGDWSLNSFVSTEKNTQITDSLLKEEEKISGKSIGAGPVLFTYLNLKRSTMPAEDFNAFADAAIQSSIKKEKYSEALLTEAHNYYIREKRDRQAKEIEKLIFQYQPKSGAAKLLSFRAATKGASAKAYQLASEDFLKKYPYAEWKKNPDDKGFLYYEIYRGLGTNYFDGNQIDQFLSLFKDIDFRTANEIYRWNITRNQMSMSGKADYKLLYELSKKIIPYLLERQHDQSYLADFGRDAVKAQENADKQMDDRLFTHVALAINQKDFAAAKNFFQYLSKEGTYDNADMNAMHLRVLSELKDDQAIKPLLENSVAANAVTPDMFAKLKELYKSEHQGQEKGYEEYLSSLLPSDKKAELKAHALANMVNYPLKPFSLEDANGKMVNSNDWVNKIVVIDFWATWCRPCIEAFPGMQLLVDQYAKDPQVAVYMIGTMQTGDYKAKSVNYVKSQGFRFNLLHDAVSSTGAQDQVFKSLLPLFKQSSIPRKIIVKNGVVRYSSEGYSGSPSQLRDELSTAIEILRAEK</sequence>
<dbReference type="CDD" id="cd02966">
    <property type="entry name" value="TlpA_like_family"/>
    <property type="match status" value="1"/>
</dbReference>
<dbReference type="InterPro" id="IPR036249">
    <property type="entry name" value="Thioredoxin-like_sf"/>
</dbReference>
<evidence type="ECO:0000256" key="1">
    <source>
        <dbReference type="SAM" id="SignalP"/>
    </source>
</evidence>
<dbReference type="InterPro" id="IPR050553">
    <property type="entry name" value="Thioredoxin_ResA/DsbE_sf"/>
</dbReference>